<evidence type="ECO:0000256" key="8">
    <source>
        <dbReference type="ARBA" id="ARBA00022840"/>
    </source>
</evidence>
<dbReference type="PANTHER" id="PTHR12358:SF106">
    <property type="entry name" value="LIPID KINASE YEGS"/>
    <property type="match status" value="1"/>
</dbReference>
<dbReference type="Gene3D" id="2.60.200.40">
    <property type="match status" value="1"/>
</dbReference>
<keyword evidence="8" id="KW-0067">ATP-binding</keyword>
<dbReference type="InterPro" id="IPR050187">
    <property type="entry name" value="Lipid_Phosphate_FormReg"/>
</dbReference>
<comment type="similarity">
    <text evidence="2">Belongs to the diacylglycerol/lipid kinase family.</text>
</comment>
<evidence type="ECO:0000256" key="4">
    <source>
        <dbReference type="ARBA" id="ARBA00022679"/>
    </source>
</evidence>
<protein>
    <submittedName>
        <fullName evidence="14">Diacylglycerol kinase (ATP)</fullName>
        <ecNumber evidence="14">2.7.1.107</ecNumber>
    </submittedName>
</protein>
<proteinExistence type="inferred from homology"/>
<dbReference type="SUPFAM" id="SSF111331">
    <property type="entry name" value="NAD kinase/diacylglycerol kinase-like"/>
    <property type="match status" value="1"/>
</dbReference>
<evidence type="ECO:0000313" key="15">
    <source>
        <dbReference type="Proteomes" id="UP001236559"/>
    </source>
</evidence>
<sequence length="305" mass="34043">MGKEEKKFRKVKIIANPLSGREQALDKIVELVRLMSKDEWDINLLFTHKRGDGSRFAKNYNGEDLIIACGGDGTLNEVVNGLVKSKSEVPLAILQAGTVNDFANYFKLPEDPEKFYKMLKNFKTKKVDVGLAGDRIFANVAAGGILTEVAYSVQDDQKAVLGRMAYYLEGLKKMFQLNFEKDKFLKININCKEYKGTENLFCFLIANTTSVGGFKKIAPEAKVNDGYLDVILIKEPTAFDILEIAPAILTGDHVGHDKIIYIKTKEIEFSCDDKDVVIDLDGEKSGSLPMNFKILEKALNLIVQA</sequence>
<dbReference type="RefSeq" id="WP_023055989.1">
    <property type="nucleotide sequence ID" value="NZ_JAUSTN010000007.1"/>
</dbReference>
<evidence type="ECO:0000256" key="2">
    <source>
        <dbReference type="ARBA" id="ARBA00005983"/>
    </source>
</evidence>
<dbReference type="EC" id="2.7.1.107" evidence="14"/>
<keyword evidence="11" id="KW-0594">Phospholipid biosynthesis</keyword>
<keyword evidence="5" id="KW-0479">Metal-binding</keyword>
<keyword evidence="10" id="KW-0443">Lipid metabolism</keyword>
<evidence type="ECO:0000256" key="5">
    <source>
        <dbReference type="ARBA" id="ARBA00022723"/>
    </source>
</evidence>
<dbReference type="Proteomes" id="UP001236559">
    <property type="component" value="Unassembled WGS sequence"/>
</dbReference>
<reference evidence="14 15" key="1">
    <citation type="submission" date="2023-07" db="EMBL/GenBank/DDBJ databases">
        <title>Genomic Encyclopedia of Type Strains, Phase IV (KMG-IV): sequencing the most valuable type-strain genomes for metagenomic binning, comparative biology and taxonomic classification.</title>
        <authorList>
            <person name="Goeker M."/>
        </authorList>
    </citation>
    <scope>NUCLEOTIDE SEQUENCE [LARGE SCALE GENOMIC DNA]</scope>
    <source>
        <strain evidence="14 15">DSM 22616</strain>
    </source>
</reference>
<dbReference type="PROSITE" id="PS50146">
    <property type="entry name" value="DAGK"/>
    <property type="match status" value="1"/>
</dbReference>
<comment type="caution">
    <text evidence="14">The sequence shown here is derived from an EMBL/GenBank/DDBJ whole genome shotgun (WGS) entry which is preliminary data.</text>
</comment>
<keyword evidence="15" id="KW-1185">Reference proteome</keyword>
<dbReference type="SMART" id="SM00046">
    <property type="entry name" value="DAGKc"/>
    <property type="match status" value="1"/>
</dbReference>
<dbReference type="InterPro" id="IPR045540">
    <property type="entry name" value="YegS/DAGK_C"/>
</dbReference>
<evidence type="ECO:0000256" key="1">
    <source>
        <dbReference type="ARBA" id="ARBA00001946"/>
    </source>
</evidence>
<evidence type="ECO:0000256" key="6">
    <source>
        <dbReference type="ARBA" id="ARBA00022741"/>
    </source>
</evidence>
<feature type="domain" description="DAGKc" evidence="13">
    <location>
        <begin position="6"/>
        <end position="136"/>
    </location>
</feature>
<dbReference type="PANTHER" id="PTHR12358">
    <property type="entry name" value="SPHINGOSINE KINASE"/>
    <property type="match status" value="1"/>
</dbReference>
<evidence type="ECO:0000256" key="12">
    <source>
        <dbReference type="ARBA" id="ARBA00023264"/>
    </source>
</evidence>
<evidence type="ECO:0000259" key="13">
    <source>
        <dbReference type="PROSITE" id="PS50146"/>
    </source>
</evidence>
<name>A0ABU0AXD8_9FIRM</name>
<dbReference type="InterPro" id="IPR016064">
    <property type="entry name" value="NAD/diacylglycerol_kinase_sf"/>
</dbReference>
<evidence type="ECO:0000313" key="14">
    <source>
        <dbReference type="EMBL" id="MDQ0275466.1"/>
    </source>
</evidence>
<accession>A0ABU0AXD8</accession>
<evidence type="ECO:0000256" key="11">
    <source>
        <dbReference type="ARBA" id="ARBA00023209"/>
    </source>
</evidence>
<keyword evidence="7 14" id="KW-0418">Kinase</keyword>
<keyword evidence="9" id="KW-0460">Magnesium</keyword>
<dbReference type="InterPro" id="IPR001206">
    <property type="entry name" value="Diacylglycerol_kinase_cat_dom"/>
</dbReference>
<gene>
    <name evidence="14" type="ORF">J2S72_001493</name>
</gene>
<dbReference type="InterPro" id="IPR017438">
    <property type="entry name" value="ATP-NAD_kinase_N"/>
</dbReference>
<dbReference type="EMBL" id="JAUSTN010000007">
    <property type="protein sequence ID" value="MDQ0275466.1"/>
    <property type="molecule type" value="Genomic_DNA"/>
</dbReference>
<evidence type="ECO:0000256" key="3">
    <source>
        <dbReference type="ARBA" id="ARBA00022516"/>
    </source>
</evidence>
<evidence type="ECO:0000256" key="7">
    <source>
        <dbReference type="ARBA" id="ARBA00022777"/>
    </source>
</evidence>
<keyword evidence="4 14" id="KW-0808">Transferase</keyword>
<comment type="cofactor">
    <cofactor evidence="1">
        <name>Mg(2+)</name>
        <dbReference type="ChEBI" id="CHEBI:18420"/>
    </cofactor>
</comment>
<keyword evidence="12" id="KW-1208">Phospholipid metabolism</keyword>
<keyword evidence="6" id="KW-0547">Nucleotide-binding</keyword>
<dbReference type="Pfam" id="PF00781">
    <property type="entry name" value="DAGK_cat"/>
    <property type="match status" value="1"/>
</dbReference>
<organism evidence="14 15">
    <name type="scientific">Peptoniphilus koenoeneniae</name>
    <dbReference type="NCBI Taxonomy" id="507751"/>
    <lineage>
        <taxon>Bacteria</taxon>
        <taxon>Bacillati</taxon>
        <taxon>Bacillota</taxon>
        <taxon>Tissierellia</taxon>
        <taxon>Tissierellales</taxon>
        <taxon>Peptoniphilaceae</taxon>
        <taxon>Peptoniphilus</taxon>
    </lineage>
</organism>
<evidence type="ECO:0000256" key="9">
    <source>
        <dbReference type="ARBA" id="ARBA00022842"/>
    </source>
</evidence>
<dbReference type="Gene3D" id="3.40.50.10330">
    <property type="entry name" value="Probable inorganic polyphosphate/atp-NAD kinase, domain 1"/>
    <property type="match status" value="1"/>
</dbReference>
<keyword evidence="3" id="KW-0444">Lipid biosynthesis</keyword>
<dbReference type="GO" id="GO:0004143">
    <property type="term" value="F:ATP-dependent diacylglycerol kinase activity"/>
    <property type="evidence" value="ECO:0007669"/>
    <property type="project" value="UniProtKB-EC"/>
</dbReference>
<dbReference type="Pfam" id="PF19279">
    <property type="entry name" value="YegS_C"/>
    <property type="match status" value="1"/>
</dbReference>
<evidence type="ECO:0000256" key="10">
    <source>
        <dbReference type="ARBA" id="ARBA00023098"/>
    </source>
</evidence>
<dbReference type="InterPro" id="IPR005218">
    <property type="entry name" value="Diacylglycerol/lipid_kinase"/>
</dbReference>
<dbReference type="NCBIfam" id="TIGR00147">
    <property type="entry name" value="YegS/Rv2252/BmrU family lipid kinase"/>
    <property type="match status" value="1"/>
</dbReference>